<dbReference type="SUPFAM" id="SSF55874">
    <property type="entry name" value="ATPase domain of HSP90 chaperone/DNA topoisomerase II/histidine kinase"/>
    <property type="match status" value="1"/>
</dbReference>
<feature type="transmembrane region" description="Helical" evidence="4">
    <location>
        <begin position="44"/>
        <end position="71"/>
    </location>
</feature>
<keyword evidence="3" id="KW-0902">Two-component regulatory system</keyword>
<evidence type="ECO:0000256" key="4">
    <source>
        <dbReference type="SAM" id="Phobius"/>
    </source>
</evidence>
<dbReference type="PANTHER" id="PTHR24421:SF63">
    <property type="entry name" value="SENSOR HISTIDINE KINASE DESK"/>
    <property type="match status" value="1"/>
</dbReference>
<sequence>MTKRAWASVIAVLVGFASIYLAAGSWLALVVCAAQLAFVRWRTWWLLVAVVLSAYAAVLLLGTSVGILGFAGGTLLLTRARPLAVGVVAGAAVLGNVDATISAVLISLVIYGLTTLIGRVEEITATRLTLALSAAAEERLRIAAELNKGLGRALETIAAGARTGRPDAETARTSLAEAREAASGYRAMSLAPEITTARAMLTAAGITAEVRVGHEEPLGPAGALLAAVLREAVTDVLRQSSASTCVIETGWEHGQVRLKVTTDGARTADDAFLDDLPARVEEAGGVLRTRLTDDGRLCVEAVLPDVRPKEQDHRSYTLSMALLAAVLTGFVVKGLLQTPADLLAPATLLLAVVGWLQMASVRGRHMGHLSVMAALTYLPLPLIGPSWLGIMGFLAGPVLLAFPWREAVPIAVAIAASAVLAGFFMELPVPVLVNYALSTLVTAVVMYGLITLAQLLKESWESRDALARMAVVEERLRAARDLHDLLGHSLAAILIKCELARRLGNPEGELREIAELAERAQSDLRAVSGDHRDLPLGSEADGARTVLSAAGIEVAVDLAHPPLPPEVETVLSTVLREAVTNVLRHSAARTCSIATAAAGDRVRLSVRNDGVTGGAARGRRGSAGIGNLTTRLAALDGTLTTTAEGGWFTLEAAVPRCPSDPAGLGGDADGVGAVARVELGDDPREVVAHGSCR</sequence>
<feature type="transmembrane region" description="Helical" evidence="4">
    <location>
        <begin position="83"/>
        <end position="111"/>
    </location>
</feature>
<dbReference type="InterPro" id="IPR011712">
    <property type="entry name" value="Sig_transdc_His_kin_sub3_dim/P"/>
</dbReference>
<feature type="transmembrane region" description="Helical" evidence="4">
    <location>
        <begin position="342"/>
        <end position="359"/>
    </location>
</feature>
<feature type="transmembrane region" description="Helical" evidence="4">
    <location>
        <begin position="316"/>
        <end position="336"/>
    </location>
</feature>
<dbReference type="Gene3D" id="1.20.5.1930">
    <property type="match status" value="1"/>
</dbReference>
<dbReference type="InterPro" id="IPR036890">
    <property type="entry name" value="HATPase_C_sf"/>
</dbReference>
<dbReference type="EMBL" id="JBITGY010000007">
    <property type="protein sequence ID" value="MFI6501135.1"/>
    <property type="molecule type" value="Genomic_DNA"/>
</dbReference>
<keyword evidence="1" id="KW-0808">Transferase</keyword>
<dbReference type="Gene3D" id="6.10.250.2870">
    <property type="match status" value="1"/>
</dbReference>
<dbReference type="RefSeq" id="WP_397085470.1">
    <property type="nucleotide sequence ID" value="NZ_JBITGY010000007.1"/>
</dbReference>
<keyword evidence="7" id="KW-1185">Reference proteome</keyword>
<dbReference type="InterPro" id="IPR050482">
    <property type="entry name" value="Sensor_HK_TwoCompSys"/>
</dbReference>
<reference evidence="6 7" key="1">
    <citation type="submission" date="2024-10" db="EMBL/GenBank/DDBJ databases">
        <title>The Natural Products Discovery Center: Release of the First 8490 Sequenced Strains for Exploring Actinobacteria Biosynthetic Diversity.</title>
        <authorList>
            <person name="Kalkreuter E."/>
            <person name="Kautsar S.A."/>
            <person name="Yang D."/>
            <person name="Bader C.D."/>
            <person name="Teijaro C.N."/>
            <person name="Fluegel L."/>
            <person name="Davis C.M."/>
            <person name="Simpson J.R."/>
            <person name="Lauterbach L."/>
            <person name="Steele A.D."/>
            <person name="Gui C."/>
            <person name="Meng S."/>
            <person name="Li G."/>
            <person name="Viehrig K."/>
            <person name="Ye F."/>
            <person name="Su P."/>
            <person name="Kiefer A.F."/>
            <person name="Nichols A."/>
            <person name="Cepeda A.J."/>
            <person name="Yan W."/>
            <person name="Fan B."/>
            <person name="Jiang Y."/>
            <person name="Adhikari A."/>
            <person name="Zheng C.-J."/>
            <person name="Schuster L."/>
            <person name="Cowan T.M."/>
            <person name="Smanski M.J."/>
            <person name="Chevrette M.G."/>
            <person name="De Carvalho L.P.S."/>
            <person name="Shen B."/>
        </authorList>
    </citation>
    <scope>NUCLEOTIDE SEQUENCE [LARGE SCALE GENOMIC DNA]</scope>
    <source>
        <strain evidence="6 7">NPDC050545</strain>
    </source>
</reference>
<accession>A0ABW7YYY5</accession>
<protein>
    <submittedName>
        <fullName evidence="6">Sensor histidine kinase</fullName>
    </submittedName>
</protein>
<dbReference type="Pfam" id="PF07730">
    <property type="entry name" value="HisKA_3"/>
    <property type="match status" value="1"/>
</dbReference>
<dbReference type="PANTHER" id="PTHR24421">
    <property type="entry name" value="NITRATE/NITRITE SENSOR PROTEIN NARX-RELATED"/>
    <property type="match status" value="1"/>
</dbReference>
<dbReference type="GO" id="GO:0016301">
    <property type="term" value="F:kinase activity"/>
    <property type="evidence" value="ECO:0007669"/>
    <property type="project" value="UniProtKB-KW"/>
</dbReference>
<dbReference type="Proteomes" id="UP001612741">
    <property type="component" value="Unassembled WGS sequence"/>
</dbReference>
<keyword evidence="4" id="KW-1133">Transmembrane helix</keyword>
<evidence type="ECO:0000256" key="3">
    <source>
        <dbReference type="ARBA" id="ARBA00023012"/>
    </source>
</evidence>
<gene>
    <name evidence="6" type="ORF">ACIBG2_27410</name>
</gene>
<evidence type="ECO:0000256" key="1">
    <source>
        <dbReference type="ARBA" id="ARBA00022679"/>
    </source>
</evidence>
<keyword evidence="2 6" id="KW-0418">Kinase</keyword>
<name>A0ABW7YYY5_9ACTN</name>
<evidence type="ECO:0000313" key="7">
    <source>
        <dbReference type="Proteomes" id="UP001612741"/>
    </source>
</evidence>
<evidence type="ECO:0000256" key="2">
    <source>
        <dbReference type="ARBA" id="ARBA00022777"/>
    </source>
</evidence>
<comment type="caution">
    <text evidence="6">The sequence shown here is derived from an EMBL/GenBank/DDBJ whole genome shotgun (WGS) entry which is preliminary data.</text>
</comment>
<organism evidence="6 7">
    <name type="scientific">Nonomuraea typhae</name>
    <dbReference type="NCBI Taxonomy" id="2603600"/>
    <lineage>
        <taxon>Bacteria</taxon>
        <taxon>Bacillati</taxon>
        <taxon>Actinomycetota</taxon>
        <taxon>Actinomycetes</taxon>
        <taxon>Streptosporangiales</taxon>
        <taxon>Streptosporangiaceae</taxon>
        <taxon>Nonomuraea</taxon>
    </lineage>
</organism>
<feature type="transmembrane region" description="Helical" evidence="4">
    <location>
        <begin position="407"/>
        <end position="425"/>
    </location>
</feature>
<proteinExistence type="predicted"/>
<dbReference type="Gene3D" id="3.30.565.10">
    <property type="entry name" value="Histidine kinase-like ATPase, C-terminal domain"/>
    <property type="match status" value="1"/>
</dbReference>
<evidence type="ECO:0000313" key="6">
    <source>
        <dbReference type="EMBL" id="MFI6501135.1"/>
    </source>
</evidence>
<keyword evidence="4" id="KW-0472">Membrane</keyword>
<feature type="domain" description="Signal transduction histidine kinase subgroup 3 dimerisation and phosphoacceptor" evidence="5">
    <location>
        <begin position="474"/>
        <end position="532"/>
    </location>
</feature>
<feature type="transmembrane region" description="Helical" evidence="4">
    <location>
        <begin position="432"/>
        <end position="456"/>
    </location>
</feature>
<feature type="transmembrane region" description="Helical" evidence="4">
    <location>
        <begin position="371"/>
        <end position="395"/>
    </location>
</feature>
<evidence type="ECO:0000259" key="5">
    <source>
        <dbReference type="Pfam" id="PF07730"/>
    </source>
</evidence>
<feature type="transmembrane region" description="Helical" evidence="4">
    <location>
        <begin position="6"/>
        <end position="32"/>
    </location>
</feature>
<keyword evidence="4" id="KW-0812">Transmembrane</keyword>
<dbReference type="CDD" id="cd16917">
    <property type="entry name" value="HATPase_UhpB-NarQ-NarX-like"/>
    <property type="match status" value="1"/>
</dbReference>